<dbReference type="InterPro" id="IPR009057">
    <property type="entry name" value="Homeodomain-like_sf"/>
</dbReference>
<gene>
    <name evidence="2" type="ORF">H4W29_001963</name>
    <name evidence="3" type="ORF">H4W29_002639</name>
    <name evidence="4" type="ORF">H4W29_002981</name>
</gene>
<dbReference type="SUPFAM" id="SSF46689">
    <property type="entry name" value="Homeodomain-like"/>
    <property type="match status" value="1"/>
</dbReference>
<dbReference type="RefSeq" id="WP_376776556.1">
    <property type="nucleotide sequence ID" value="NZ_BAAAVL010000031.1"/>
</dbReference>
<evidence type="ECO:0000259" key="1">
    <source>
        <dbReference type="PROSITE" id="PS50994"/>
    </source>
</evidence>
<organism evidence="2 5">
    <name type="scientific">Rhizobium viscosum</name>
    <name type="common">Arthrobacter viscosus</name>
    <dbReference type="NCBI Taxonomy" id="1673"/>
    <lineage>
        <taxon>Bacteria</taxon>
        <taxon>Pseudomonadati</taxon>
        <taxon>Pseudomonadota</taxon>
        <taxon>Alphaproteobacteria</taxon>
        <taxon>Hyphomicrobiales</taxon>
        <taxon>Rhizobiaceae</taxon>
        <taxon>Rhizobium/Agrobacterium group</taxon>
        <taxon>Rhizobium</taxon>
    </lineage>
</organism>
<comment type="caution">
    <text evidence="2">The sequence shown here is derived from an EMBL/GenBank/DDBJ whole genome shotgun (WGS) entry which is preliminary data.</text>
</comment>
<name>A0ABR9INL5_RHIVS</name>
<evidence type="ECO:0000313" key="2">
    <source>
        <dbReference type="EMBL" id="MBE1504782.1"/>
    </source>
</evidence>
<dbReference type="InterPro" id="IPR001584">
    <property type="entry name" value="Integrase_cat-core"/>
</dbReference>
<dbReference type="Pfam" id="PF13565">
    <property type="entry name" value="HTH_32"/>
    <property type="match status" value="1"/>
</dbReference>
<reference evidence="2 5" key="1">
    <citation type="submission" date="2020-10" db="EMBL/GenBank/DDBJ databases">
        <title>Sequencing the genomes of 1000 actinobacteria strains.</title>
        <authorList>
            <person name="Klenk H.-P."/>
        </authorList>
    </citation>
    <scope>NUCLEOTIDE SEQUENCE [LARGE SCALE GENOMIC DNA]</scope>
    <source>
        <strain evidence="2 5">DSM 7307</strain>
    </source>
</reference>
<dbReference type="EMBL" id="JADBEC010000001">
    <property type="protein sequence ID" value="MBE1505458.1"/>
    <property type="molecule type" value="Genomic_DNA"/>
</dbReference>
<accession>A0ABR9INL5</accession>
<evidence type="ECO:0000313" key="3">
    <source>
        <dbReference type="EMBL" id="MBE1505458.1"/>
    </source>
</evidence>
<dbReference type="PANTHER" id="PTHR47515:SF2">
    <property type="entry name" value="INTEGRASE CORE DOMAIN PROTEIN"/>
    <property type="match status" value="1"/>
</dbReference>
<dbReference type="InterPro" id="IPR036397">
    <property type="entry name" value="RNaseH_sf"/>
</dbReference>
<evidence type="ECO:0000313" key="5">
    <source>
        <dbReference type="Proteomes" id="UP000620262"/>
    </source>
</evidence>
<dbReference type="PROSITE" id="PS50994">
    <property type="entry name" value="INTEGRASE"/>
    <property type="match status" value="1"/>
</dbReference>
<dbReference type="SUPFAM" id="SSF53098">
    <property type="entry name" value="Ribonuclease H-like"/>
    <property type="match status" value="1"/>
</dbReference>
<dbReference type="EMBL" id="JADBEC010000001">
    <property type="protein sequence ID" value="MBE1504782.1"/>
    <property type="molecule type" value="Genomic_DNA"/>
</dbReference>
<keyword evidence="5" id="KW-1185">Reference proteome</keyword>
<dbReference type="Pfam" id="PF13683">
    <property type="entry name" value="rve_3"/>
    <property type="match status" value="1"/>
</dbReference>
<dbReference type="EMBL" id="JADBEC010000001">
    <property type="protein sequence ID" value="MBE1505800.1"/>
    <property type="molecule type" value="Genomic_DNA"/>
</dbReference>
<evidence type="ECO:0000313" key="4">
    <source>
        <dbReference type="EMBL" id="MBE1505800.1"/>
    </source>
</evidence>
<dbReference type="Gene3D" id="3.30.420.10">
    <property type="entry name" value="Ribonuclease H-like superfamily/Ribonuclease H"/>
    <property type="match status" value="1"/>
</dbReference>
<dbReference type="PANTHER" id="PTHR47515">
    <property type="entry name" value="LOW CALCIUM RESPONSE LOCUS PROTEIN T"/>
    <property type="match status" value="1"/>
</dbReference>
<sequence>MPWKECNVMEERLKFIARLLDGEKMAVLCREFDISRKTGYKILTRYNDSGLEGLTDRSRRPYRHANQLPFQIEKLIVRLKQDKPTWGAPKIRERLARLYPDVHRPAISTVHAVLDRHDMVERRKRRRNKATGTALSHSCRPNELWCADYKGEFMLADRRYCYPLTITDFASRYLIACEALSTTKEAYAFTVFESVFKEFGLPNAIRTDNGVPFASPNALFNLSKLSVWWLRLGIDIERIKPGCPQQNGRHERMHLTLKLETTKPAAANFLQQQAKFDDFIDCFNNERPHQALDMHCPAECYAASPRSYTGLPDLDYPFHDKAVTVTTCGRICFDRKKINLSLVFAGQTVGIKQVEDHIWLASFMDYDLGYFDDETCRLEPLQNPFGPKVLPMSPV</sequence>
<protein>
    <submittedName>
        <fullName evidence="2">Transposase</fullName>
    </submittedName>
</protein>
<dbReference type="Proteomes" id="UP000620262">
    <property type="component" value="Unassembled WGS sequence"/>
</dbReference>
<dbReference type="InterPro" id="IPR012337">
    <property type="entry name" value="RNaseH-like_sf"/>
</dbReference>
<proteinExistence type="predicted"/>
<feature type="domain" description="Integrase catalytic" evidence="1">
    <location>
        <begin position="137"/>
        <end position="305"/>
    </location>
</feature>